<dbReference type="PROSITE" id="PS51819">
    <property type="entry name" value="VOC"/>
    <property type="match status" value="1"/>
</dbReference>
<dbReference type="InterPro" id="IPR004360">
    <property type="entry name" value="Glyas_Fos-R_dOase_dom"/>
</dbReference>
<dbReference type="EMBL" id="RKMG01000026">
    <property type="protein sequence ID" value="RPA57962.1"/>
    <property type="molecule type" value="Genomic_DNA"/>
</dbReference>
<organism evidence="6 7">
    <name type="scientific">Aerococcus agrisoli</name>
    <dbReference type="NCBI Taxonomy" id="2487350"/>
    <lineage>
        <taxon>Bacteria</taxon>
        <taxon>Bacillati</taxon>
        <taxon>Bacillota</taxon>
        <taxon>Bacilli</taxon>
        <taxon>Lactobacillales</taxon>
        <taxon>Aerococcaceae</taxon>
        <taxon>Aerococcus</taxon>
    </lineage>
</organism>
<protein>
    <recommendedName>
        <fullName evidence="2">Aldoketomutase</fullName>
    </recommendedName>
    <alternativeName>
        <fullName evidence="1">Ketone-aldehyde mutase</fullName>
    </alternativeName>
    <alternativeName>
        <fullName evidence="3">Methylglyoxalase</fullName>
    </alternativeName>
    <alternativeName>
        <fullName evidence="4">S-D-lactoylglutathione methylglyoxal lyase</fullName>
    </alternativeName>
</protein>
<evidence type="ECO:0000256" key="1">
    <source>
        <dbReference type="ARBA" id="ARBA00030291"/>
    </source>
</evidence>
<proteinExistence type="predicted"/>
<dbReference type="InterPro" id="IPR037523">
    <property type="entry name" value="VOC_core"/>
</dbReference>
<dbReference type="GO" id="GO:0019243">
    <property type="term" value="P:methylglyoxal catabolic process to D-lactate via S-lactoyl-glutathione"/>
    <property type="evidence" value="ECO:0007669"/>
    <property type="project" value="TreeGrafter"/>
</dbReference>
<keyword evidence="6" id="KW-0456">Lyase</keyword>
<comment type="caution">
    <text evidence="6">The sequence shown here is derived from an EMBL/GenBank/DDBJ whole genome shotgun (WGS) entry which is preliminary data.</text>
</comment>
<dbReference type="AlphaFoldDB" id="A0A3N4G4Z9"/>
<dbReference type="InterPro" id="IPR029068">
    <property type="entry name" value="Glyas_Bleomycin-R_OHBP_Dase"/>
</dbReference>
<evidence type="ECO:0000313" key="7">
    <source>
        <dbReference type="Proteomes" id="UP000273977"/>
    </source>
</evidence>
<dbReference type="GO" id="GO:0004462">
    <property type="term" value="F:lactoylglutathione lyase activity"/>
    <property type="evidence" value="ECO:0007669"/>
    <property type="project" value="TreeGrafter"/>
</dbReference>
<evidence type="ECO:0000256" key="2">
    <source>
        <dbReference type="ARBA" id="ARBA00030892"/>
    </source>
</evidence>
<evidence type="ECO:0000256" key="3">
    <source>
        <dbReference type="ARBA" id="ARBA00032460"/>
    </source>
</evidence>
<gene>
    <name evidence="6" type="ORF">EF384_07565</name>
</gene>
<keyword evidence="7" id="KW-1185">Reference proteome</keyword>
<dbReference type="Proteomes" id="UP000273977">
    <property type="component" value="Unassembled WGS sequence"/>
</dbReference>
<evidence type="ECO:0000259" key="5">
    <source>
        <dbReference type="PROSITE" id="PS51819"/>
    </source>
</evidence>
<dbReference type="Pfam" id="PF00903">
    <property type="entry name" value="Glyoxalase"/>
    <property type="match status" value="1"/>
</dbReference>
<accession>A0A3N4G4Z9</accession>
<dbReference type="GO" id="GO:0005737">
    <property type="term" value="C:cytoplasm"/>
    <property type="evidence" value="ECO:0007669"/>
    <property type="project" value="TreeGrafter"/>
</dbReference>
<name>A0A3N4G4Z9_9LACT</name>
<evidence type="ECO:0000256" key="4">
    <source>
        <dbReference type="ARBA" id="ARBA00033298"/>
    </source>
</evidence>
<reference evidence="6 7" key="1">
    <citation type="submission" date="2018-11" db="EMBL/GenBank/DDBJ databases">
        <title>Aerococcus sp. SJQ22, whole genome shotgun sequence.</title>
        <authorList>
            <person name="Sun L."/>
            <person name="Gao X."/>
            <person name="Chen W."/>
            <person name="Huang K."/>
        </authorList>
    </citation>
    <scope>NUCLEOTIDE SEQUENCE [LARGE SCALE GENOMIC DNA]</scope>
    <source>
        <strain evidence="6 7">SJQ22</strain>
    </source>
</reference>
<feature type="domain" description="VOC" evidence="5">
    <location>
        <begin position="4"/>
        <end position="125"/>
    </location>
</feature>
<dbReference type="PANTHER" id="PTHR46036:SF5">
    <property type="entry name" value="LACTOYLGLUTATHIONE LYASE"/>
    <property type="match status" value="1"/>
</dbReference>
<dbReference type="Gene3D" id="3.10.180.10">
    <property type="entry name" value="2,3-Dihydroxybiphenyl 1,2-Dioxygenase, domain 1"/>
    <property type="match status" value="1"/>
</dbReference>
<evidence type="ECO:0000313" key="6">
    <source>
        <dbReference type="EMBL" id="RPA57962.1"/>
    </source>
</evidence>
<dbReference type="RefSeq" id="WP_094519095.1">
    <property type="nucleotide sequence ID" value="NZ_RKMG01000026.1"/>
</dbReference>
<dbReference type="OrthoDB" id="192739at2"/>
<dbReference type="SUPFAM" id="SSF54593">
    <property type="entry name" value="Glyoxalase/Bleomycin resistance protein/Dihydroxybiphenyl dioxygenase"/>
    <property type="match status" value="1"/>
</dbReference>
<dbReference type="PANTHER" id="PTHR46036">
    <property type="entry name" value="LACTOYLGLUTATHIONE LYASE"/>
    <property type="match status" value="1"/>
</dbReference>
<sequence length="127" mass="14587">MKQTLVEICLRVRDIDATLDFYTNLFDFEIASRRDFPEKKFDLIYLNSPGSPVQIELTYNYDADPYQIGDGFSHLGVTVEDLEAMHEICKASPYETGELKGLTDGNPTYFFVTDPDGYRIEVKREKA</sequence>